<evidence type="ECO:0000313" key="2">
    <source>
        <dbReference type="Proteomes" id="UP000030302"/>
    </source>
</evidence>
<protein>
    <submittedName>
        <fullName evidence="1">Uncharacterized protein</fullName>
    </submittedName>
</protein>
<dbReference type="HOGENOM" id="CLU_2971622_0_0_4"/>
<evidence type="ECO:0000313" key="1">
    <source>
        <dbReference type="EMBL" id="AIY42439.1"/>
    </source>
</evidence>
<dbReference type="AlphaFoldDB" id="A0A0A1FFJ0"/>
<reference evidence="2" key="1">
    <citation type="journal article" date="2014" name="Soil Biol. Biochem.">
        <title>Structure and function of bacterial communities in ageing soils: Insights from the Mendocino ecological staircase.</title>
        <authorList>
            <person name="Uroz S."/>
            <person name="Tech J.J."/>
            <person name="Sawaya N.A."/>
            <person name="Frey-Klett P."/>
            <person name="Leveau J.H.J."/>
        </authorList>
    </citation>
    <scope>NUCLEOTIDE SEQUENCE [LARGE SCALE GENOMIC DNA]</scope>
    <source>
        <strain evidence="2">Cal35</strain>
    </source>
</reference>
<keyword evidence="2" id="KW-1185">Reference proteome</keyword>
<dbReference type="EMBL" id="CP009962">
    <property type="protein sequence ID" value="AIY42439.1"/>
    <property type="molecule type" value="Genomic_DNA"/>
</dbReference>
<dbReference type="Proteomes" id="UP000030302">
    <property type="component" value="Chromosome"/>
</dbReference>
<gene>
    <name evidence="1" type="ORF">LT85_3281</name>
</gene>
<accession>A0A0A1FFJ0</accession>
<proteinExistence type="predicted"/>
<organism evidence="1 2">
    <name type="scientific">Collimonas arenae</name>
    <dbReference type="NCBI Taxonomy" id="279058"/>
    <lineage>
        <taxon>Bacteria</taxon>
        <taxon>Pseudomonadati</taxon>
        <taxon>Pseudomonadota</taxon>
        <taxon>Betaproteobacteria</taxon>
        <taxon>Burkholderiales</taxon>
        <taxon>Oxalobacteraceae</taxon>
        <taxon>Collimonas</taxon>
    </lineage>
</organism>
<name>A0A0A1FFJ0_9BURK</name>
<dbReference type="KEGG" id="care:LT85_3281"/>
<sequence>MISAPKKALIVIVVACILIALAIFLSLAYDKRKWIESCVSGNELFSKEQTVQICELQYVKSQK</sequence>